<dbReference type="OrthoDB" id="5243299at2"/>
<reference evidence="6" key="1">
    <citation type="submission" date="2016-02" db="EMBL/GenBank/DDBJ databases">
        <authorList>
            <person name="Kaur G."/>
            <person name="Nair G.R."/>
            <person name="Mayilraj S."/>
        </authorList>
    </citation>
    <scope>NUCLEOTIDE SEQUENCE [LARGE SCALE GENOMIC DNA]</scope>
    <source>
        <strain evidence="6">GA-15</strain>
    </source>
</reference>
<dbReference type="PANTHER" id="PTHR38011">
    <property type="entry name" value="DIHYDROFOLATE REDUCTASE FAMILY PROTEIN (AFU_ORTHOLOGUE AFUA_8G06820)"/>
    <property type="match status" value="1"/>
</dbReference>
<proteinExistence type="predicted"/>
<dbReference type="Pfam" id="PF01872">
    <property type="entry name" value="RibD_C"/>
    <property type="match status" value="1"/>
</dbReference>
<dbReference type="InterPro" id="IPR002734">
    <property type="entry name" value="RibDG_C"/>
</dbReference>
<dbReference type="SUPFAM" id="SSF53597">
    <property type="entry name" value="Dihydrofolate reductase-like"/>
    <property type="match status" value="1"/>
</dbReference>
<sequence length="251" mass="26327">MTDSSFISLPTSVPKVEDVIGPDPDASHPHVRFIEISTLSGSASLHGSSGELGNELDTAVLLGLRERADVIVVGSRTVLAEDYGGAQPSKDRPNPAPIAVVTNSFNVDVASKFVQEAITPPLVVASDQALADPELADKREALQRAGVELVNSGNGTATEIVQALSARGLNRIVCEGGPGIFGLFLADKMLDQLYLTLDPTLTTDVEKNLVSAKAASSIGISHNSNLQLSLEQVVVDSDSTVFLRYAVPSNP</sequence>
<organism evidence="5 6">
    <name type="scientific">Corynebacterium stationis</name>
    <dbReference type="NCBI Taxonomy" id="1705"/>
    <lineage>
        <taxon>Bacteria</taxon>
        <taxon>Bacillati</taxon>
        <taxon>Actinomycetota</taxon>
        <taxon>Actinomycetes</taxon>
        <taxon>Mycobacteriales</taxon>
        <taxon>Corynebacteriaceae</taxon>
        <taxon>Corynebacterium</taxon>
    </lineage>
</organism>
<accession>A0A177IFF3</accession>
<dbReference type="Gene3D" id="3.40.430.10">
    <property type="entry name" value="Dihydrofolate Reductase, subunit A"/>
    <property type="match status" value="1"/>
</dbReference>
<comment type="caution">
    <text evidence="5">The sequence shown here is derived from an EMBL/GenBank/DDBJ whole genome shotgun (WGS) entry which is preliminary data.</text>
</comment>
<evidence type="ECO:0000256" key="3">
    <source>
        <dbReference type="ARBA" id="ARBA00023002"/>
    </source>
</evidence>
<dbReference type="PANTHER" id="PTHR38011:SF7">
    <property type="entry name" value="2,5-DIAMINO-6-RIBOSYLAMINO-4(3H)-PYRIMIDINONE 5'-PHOSPHATE REDUCTASE"/>
    <property type="match status" value="1"/>
</dbReference>
<keyword evidence="3" id="KW-0560">Oxidoreductase</keyword>
<dbReference type="InterPro" id="IPR024072">
    <property type="entry name" value="DHFR-like_dom_sf"/>
</dbReference>
<comment type="pathway">
    <text evidence="1">Cofactor biosynthesis; riboflavin biosynthesis.</text>
</comment>
<keyword evidence="2" id="KW-0521">NADP</keyword>
<evidence type="ECO:0000256" key="1">
    <source>
        <dbReference type="ARBA" id="ARBA00005104"/>
    </source>
</evidence>
<dbReference type="RefSeq" id="WP_066839940.1">
    <property type="nucleotide sequence ID" value="NZ_LSTQ01000022.1"/>
</dbReference>
<dbReference type="GO" id="GO:0008703">
    <property type="term" value="F:5-amino-6-(5-phosphoribosylamino)uracil reductase activity"/>
    <property type="evidence" value="ECO:0007669"/>
    <property type="project" value="InterPro"/>
</dbReference>
<keyword evidence="6" id="KW-1185">Reference proteome</keyword>
<evidence type="ECO:0000313" key="5">
    <source>
        <dbReference type="EMBL" id="OAH27356.1"/>
    </source>
</evidence>
<dbReference type="EMBL" id="LSTQ01000022">
    <property type="protein sequence ID" value="OAH27356.1"/>
    <property type="molecule type" value="Genomic_DNA"/>
</dbReference>
<evidence type="ECO:0000256" key="2">
    <source>
        <dbReference type="ARBA" id="ARBA00022857"/>
    </source>
</evidence>
<protein>
    <recommendedName>
        <fullName evidence="4">Bacterial bifunctional deaminase-reductase C-terminal domain-containing protein</fullName>
    </recommendedName>
</protein>
<evidence type="ECO:0000259" key="4">
    <source>
        <dbReference type="Pfam" id="PF01872"/>
    </source>
</evidence>
<feature type="domain" description="Bacterial bifunctional deaminase-reductase C-terminal" evidence="4">
    <location>
        <begin position="31"/>
        <end position="204"/>
    </location>
</feature>
<name>A0A177IFF3_9CORY</name>
<dbReference type="STRING" id="1705.CA21670_05260"/>
<dbReference type="AlphaFoldDB" id="A0A177IFF3"/>
<evidence type="ECO:0000313" key="6">
    <source>
        <dbReference type="Proteomes" id="UP000076947"/>
    </source>
</evidence>
<gene>
    <name evidence="5" type="ORF">AYJ05_05790</name>
</gene>
<dbReference type="GO" id="GO:0009231">
    <property type="term" value="P:riboflavin biosynthetic process"/>
    <property type="evidence" value="ECO:0007669"/>
    <property type="project" value="InterPro"/>
</dbReference>
<dbReference type="Proteomes" id="UP000076947">
    <property type="component" value="Unassembled WGS sequence"/>
</dbReference>
<dbReference type="InterPro" id="IPR050765">
    <property type="entry name" value="Riboflavin_Biosynth_HTPR"/>
</dbReference>